<accession>A0ABS5EJI4</accession>
<comment type="caution">
    <text evidence="1">The sequence shown here is derived from an EMBL/GenBank/DDBJ whole genome shotgun (WGS) entry which is preliminary data.</text>
</comment>
<name>A0ABS5EJI4_9PROT</name>
<keyword evidence="2" id="KW-1185">Reference proteome</keyword>
<organism evidence="1 2">
    <name type="scientific">Neoroseomonas terrae</name>
    <dbReference type="NCBI Taxonomy" id="424799"/>
    <lineage>
        <taxon>Bacteria</taxon>
        <taxon>Pseudomonadati</taxon>
        <taxon>Pseudomonadota</taxon>
        <taxon>Alphaproteobacteria</taxon>
        <taxon>Acetobacterales</taxon>
        <taxon>Acetobacteraceae</taxon>
        <taxon>Neoroseomonas</taxon>
    </lineage>
</organism>
<evidence type="ECO:0000313" key="2">
    <source>
        <dbReference type="Proteomes" id="UP000698752"/>
    </source>
</evidence>
<dbReference type="EMBL" id="JAAEDI010000016">
    <property type="protein sequence ID" value="MBR0651186.1"/>
    <property type="molecule type" value="Genomic_DNA"/>
</dbReference>
<proteinExistence type="predicted"/>
<protein>
    <submittedName>
        <fullName evidence="1">AlpA family phage regulatory protein</fullName>
    </submittedName>
</protein>
<gene>
    <name evidence="1" type="ORF">GXW78_16050</name>
</gene>
<evidence type="ECO:0000313" key="1">
    <source>
        <dbReference type="EMBL" id="MBR0651186.1"/>
    </source>
</evidence>
<dbReference type="Proteomes" id="UP000698752">
    <property type="component" value="Unassembled WGS sequence"/>
</dbReference>
<dbReference type="RefSeq" id="WP_211869852.1">
    <property type="nucleotide sequence ID" value="NZ_JAAEDI010000016.1"/>
</dbReference>
<sequence>MGDRSVRTRWGRGLRREDAAEYLGLSGSMLDKARKEDPTFPKPVPLVGSVEAWDREALDRWFEDRKATAEMREVPASVSWVAP</sequence>
<reference evidence="2" key="1">
    <citation type="journal article" date="2021" name="Syst. Appl. Microbiol.">
        <title>Roseomonas hellenica sp. nov., isolated from roots of wild-growing Alkanna tinctoria.</title>
        <authorList>
            <person name="Rat A."/>
            <person name="Naranjo H.D."/>
            <person name="Lebbe L."/>
            <person name="Cnockaert M."/>
            <person name="Krigas N."/>
            <person name="Grigoriadou K."/>
            <person name="Maloupa E."/>
            <person name="Willems A."/>
        </authorList>
    </citation>
    <scope>NUCLEOTIDE SEQUENCE [LARGE SCALE GENOMIC DNA]</scope>
    <source>
        <strain evidence="2">LMG 31159</strain>
    </source>
</reference>